<feature type="chain" id="PRO_5012531649" evidence="4">
    <location>
        <begin position="32"/>
        <end position="610"/>
    </location>
</feature>
<evidence type="ECO:0000256" key="3">
    <source>
        <dbReference type="ARBA" id="ARBA00022729"/>
    </source>
</evidence>
<dbReference type="Pfam" id="PF00496">
    <property type="entry name" value="SBP_bac_5"/>
    <property type="match status" value="1"/>
</dbReference>
<dbReference type="GO" id="GO:0042884">
    <property type="term" value="P:microcin transport"/>
    <property type="evidence" value="ECO:0007669"/>
    <property type="project" value="TreeGrafter"/>
</dbReference>
<gene>
    <name evidence="6" type="primary">appA_1</name>
    <name evidence="6" type="ORF">AQS8620_01558</name>
</gene>
<dbReference type="InterPro" id="IPR030678">
    <property type="entry name" value="Peptide/Ni-bd"/>
</dbReference>
<dbReference type="GO" id="GO:0015833">
    <property type="term" value="P:peptide transport"/>
    <property type="evidence" value="ECO:0007669"/>
    <property type="project" value="TreeGrafter"/>
</dbReference>
<organism evidence="6 7">
    <name type="scientific">Aquimixticola soesokkakensis</name>
    <dbReference type="NCBI Taxonomy" id="1519096"/>
    <lineage>
        <taxon>Bacteria</taxon>
        <taxon>Pseudomonadati</taxon>
        <taxon>Pseudomonadota</taxon>
        <taxon>Alphaproteobacteria</taxon>
        <taxon>Rhodobacterales</taxon>
        <taxon>Paracoccaceae</taxon>
        <taxon>Aquimixticola</taxon>
    </lineage>
</organism>
<dbReference type="GO" id="GO:0043190">
    <property type="term" value="C:ATP-binding cassette (ABC) transporter complex"/>
    <property type="evidence" value="ECO:0007669"/>
    <property type="project" value="InterPro"/>
</dbReference>
<dbReference type="PANTHER" id="PTHR30290">
    <property type="entry name" value="PERIPLASMIC BINDING COMPONENT OF ABC TRANSPORTER"/>
    <property type="match status" value="1"/>
</dbReference>
<accession>A0A1Y5SIF0</accession>
<dbReference type="PANTHER" id="PTHR30290:SF64">
    <property type="entry name" value="ABC TRANSPORTER PERIPLASMIC BINDING PROTEIN"/>
    <property type="match status" value="1"/>
</dbReference>
<comment type="similarity">
    <text evidence="2">Belongs to the bacterial solute-binding protein 5 family.</text>
</comment>
<dbReference type="GO" id="GO:0030288">
    <property type="term" value="C:outer membrane-bounded periplasmic space"/>
    <property type="evidence" value="ECO:0007669"/>
    <property type="project" value="TreeGrafter"/>
</dbReference>
<reference evidence="6 7" key="1">
    <citation type="submission" date="2017-03" db="EMBL/GenBank/DDBJ databases">
        <authorList>
            <person name="Afonso C.L."/>
            <person name="Miller P.J."/>
            <person name="Scott M.A."/>
            <person name="Spackman E."/>
            <person name="Goraichik I."/>
            <person name="Dimitrov K.M."/>
            <person name="Suarez D.L."/>
            <person name="Swayne D.E."/>
        </authorList>
    </citation>
    <scope>NUCLEOTIDE SEQUENCE [LARGE SCALE GENOMIC DNA]</scope>
    <source>
        <strain evidence="6 7">CECT 8620</strain>
    </source>
</reference>
<dbReference type="Gene3D" id="3.40.190.10">
    <property type="entry name" value="Periplasmic binding protein-like II"/>
    <property type="match status" value="1"/>
</dbReference>
<protein>
    <submittedName>
        <fullName evidence="6">Oligopeptide-binding protein AppA</fullName>
    </submittedName>
</protein>
<feature type="domain" description="Solute-binding protein family 5" evidence="5">
    <location>
        <begin position="110"/>
        <end position="519"/>
    </location>
</feature>
<feature type="signal peptide" evidence="4">
    <location>
        <begin position="1"/>
        <end position="31"/>
    </location>
</feature>
<dbReference type="Gene3D" id="3.10.105.10">
    <property type="entry name" value="Dipeptide-binding Protein, Domain 3"/>
    <property type="match status" value="1"/>
</dbReference>
<evidence type="ECO:0000259" key="5">
    <source>
        <dbReference type="Pfam" id="PF00496"/>
    </source>
</evidence>
<dbReference type="OrthoDB" id="9803988at2"/>
<proteinExistence type="inferred from homology"/>
<dbReference type="SUPFAM" id="SSF53850">
    <property type="entry name" value="Periplasmic binding protein-like II"/>
    <property type="match status" value="1"/>
</dbReference>
<evidence type="ECO:0000313" key="6">
    <source>
        <dbReference type="EMBL" id="SLN40853.1"/>
    </source>
</evidence>
<evidence type="ECO:0000256" key="2">
    <source>
        <dbReference type="ARBA" id="ARBA00005695"/>
    </source>
</evidence>
<dbReference type="AlphaFoldDB" id="A0A1Y5SIF0"/>
<evidence type="ECO:0000313" key="7">
    <source>
        <dbReference type="Proteomes" id="UP000193862"/>
    </source>
</evidence>
<dbReference type="PIRSF" id="PIRSF002741">
    <property type="entry name" value="MppA"/>
    <property type="match status" value="1"/>
</dbReference>
<dbReference type="EMBL" id="FWFS01000005">
    <property type="protein sequence ID" value="SLN40853.1"/>
    <property type="molecule type" value="Genomic_DNA"/>
</dbReference>
<dbReference type="RefSeq" id="WP_085836274.1">
    <property type="nucleotide sequence ID" value="NZ_FWFS01000005.1"/>
</dbReference>
<dbReference type="Proteomes" id="UP000193862">
    <property type="component" value="Unassembled WGS sequence"/>
</dbReference>
<evidence type="ECO:0000256" key="1">
    <source>
        <dbReference type="ARBA" id="ARBA00004418"/>
    </source>
</evidence>
<evidence type="ECO:0000256" key="4">
    <source>
        <dbReference type="SAM" id="SignalP"/>
    </source>
</evidence>
<name>A0A1Y5SIF0_9RHOB</name>
<comment type="subcellular location">
    <subcellularLocation>
        <location evidence="1">Periplasm</location>
    </subcellularLocation>
</comment>
<dbReference type="GO" id="GO:1904680">
    <property type="term" value="F:peptide transmembrane transporter activity"/>
    <property type="evidence" value="ECO:0007669"/>
    <property type="project" value="TreeGrafter"/>
</dbReference>
<dbReference type="CDD" id="cd08497">
    <property type="entry name" value="MbnE-like"/>
    <property type="match status" value="1"/>
</dbReference>
<sequence>MTTPIMRRVTGLRAAAILTLTTSLLATPLWAEPSHGIAMYGDPALAADFTSLPYVNADAPKGGALITGEGGSFDSLNPFITKGSAPWQLRFMMAESLMYRNWDEPFTEYGLLASAVETGPNREWVEFTLRPEAAFSDGSPLSVADVIFSHELLGTVGSGRYRSFYDAVASVEQTGENKVKFTFNTDNRELALLAGLRPILSKAQWEGKEEAFSESGFDNIPLTSAPYVIDDFKAGSYVSLKRNPDYWGRDLPVMQGLDNFDEIRWEFFADSSLVIEAFKAGELNSHREFNAQTWEQQYDYPAVTNGAVIKDEIAHQRPSGMTGFVFNTRKPQLADWRVRQALINLFNFEYINEVKNGSKQPRITSYFSNSPLAMSDGPAQGRVLDLLTPYRDDLLPGALEGYALPASDGSQSNRSNLRAALKLFEEAGYTVENGVMTGADGAPFTFEILLKSGDGENGSIIDLYVEQLAQAGITPKVTTVDPAQYEERLAAFDFGLTDIRRGLSLSPGTEQMQYWGSAAADSEGSRNLMGAKSPAIDGLIDTLVSAQSNEDFVAATKALDRVLTTGRYAIPIYQWNVSWIAHDSALHYPDTVPIYGDWIMWQTETWWSEK</sequence>
<keyword evidence="7" id="KW-1185">Reference proteome</keyword>
<dbReference type="InterPro" id="IPR000914">
    <property type="entry name" value="SBP_5_dom"/>
</dbReference>
<keyword evidence="3 4" id="KW-0732">Signal</keyword>
<dbReference type="InterPro" id="IPR039424">
    <property type="entry name" value="SBP_5"/>
</dbReference>